<accession>A0A7X1TFQ8</accession>
<evidence type="ECO:0000313" key="4">
    <source>
        <dbReference type="Proteomes" id="UP000484381"/>
    </source>
</evidence>
<dbReference type="Pfam" id="PF04773">
    <property type="entry name" value="FecR"/>
    <property type="match status" value="1"/>
</dbReference>
<name>A0A7X1TFQ8_9BURK</name>
<keyword evidence="4" id="KW-1185">Reference proteome</keyword>
<evidence type="ECO:0000313" key="3">
    <source>
        <dbReference type="EMBL" id="MPW17655.1"/>
    </source>
</evidence>
<dbReference type="AlphaFoldDB" id="A0A7X1TFQ8"/>
<dbReference type="RefSeq" id="WP_152758206.1">
    <property type="nucleotide sequence ID" value="NZ_WHNP01000009.1"/>
</dbReference>
<evidence type="ECO:0000259" key="2">
    <source>
        <dbReference type="Pfam" id="PF04773"/>
    </source>
</evidence>
<feature type="region of interest" description="Disordered" evidence="1">
    <location>
        <begin position="264"/>
        <end position="291"/>
    </location>
</feature>
<dbReference type="PANTHER" id="PTHR38731">
    <property type="entry name" value="LIPL45-RELATED LIPOPROTEIN-RELATED"/>
    <property type="match status" value="1"/>
</dbReference>
<sequence>MRARFDLRVVALALSVACTTGIAQGTEKIDSIVGHAVAVVGSARILSARQSSPIAQDATISQGDTIETGADGYVYIATVDHGFISVRPDSSLTFERFQYDAAAPKQSVIKLVLHKGTMREVSGQGAQAARDHYRLNTPVAALGVRGTDFSVFTTADTTRADVRSGGIVMTPLGDSCLSSGSGPCEGPAAAQLFADQANTMLQVDRGSTHPLLVENRLPVISPQGAATQKSEDNAARSATEQTQGGVGVAPLELQFMHAIPEQTPRTVTPAPVPAPDPTPAPSVPAPPPKPEAQQVFWGRFAPLASQPADTTLDALLQQGSQRVDINMLFAMTRTPQPDMVMPAQGVFEFGLQKSAAYLVNAAAGTAVPGTISNASLSIDFGKRAFTTRLDLNASESTHSIVGRGAIGNDGILTSDYGSPASIHGALAGKTATQAGYLFLQSIDSKTMAVGATQWAR</sequence>
<comment type="caution">
    <text evidence="3">The sequence shown here is derived from an EMBL/GenBank/DDBJ whole genome shotgun (WGS) entry which is preliminary data.</text>
</comment>
<dbReference type="EMBL" id="WHNP01000009">
    <property type="protein sequence ID" value="MPW17655.1"/>
    <property type="molecule type" value="Genomic_DNA"/>
</dbReference>
<protein>
    <recommendedName>
        <fullName evidence="2">FecR protein domain-containing protein</fullName>
    </recommendedName>
</protein>
<gene>
    <name evidence="3" type="ORF">GCT13_12115</name>
</gene>
<evidence type="ECO:0000256" key="1">
    <source>
        <dbReference type="SAM" id="MobiDB-lite"/>
    </source>
</evidence>
<feature type="domain" description="FecR protein" evidence="2">
    <location>
        <begin position="64"/>
        <end position="166"/>
    </location>
</feature>
<proteinExistence type="predicted"/>
<feature type="compositionally biased region" description="Pro residues" evidence="1">
    <location>
        <begin position="270"/>
        <end position="290"/>
    </location>
</feature>
<feature type="region of interest" description="Disordered" evidence="1">
    <location>
        <begin position="219"/>
        <end position="243"/>
    </location>
</feature>
<dbReference type="PANTHER" id="PTHR38731:SF3">
    <property type="entry name" value="BLL6125 PROTEIN"/>
    <property type="match status" value="1"/>
</dbReference>
<dbReference type="Proteomes" id="UP000484381">
    <property type="component" value="Unassembled WGS sequence"/>
</dbReference>
<reference evidence="3 4" key="1">
    <citation type="submission" date="2019-10" db="EMBL/GenBank/DDBJ databases">
        <title>Paraburkholderia sp. isolated from nodules of Mimosa pudica from Brazilian Atlantic Forest soils.</title>
        <authorList>
            <person name="Paulitsch F."/>
            <person name="Hungria M."/>
            <person name="Dall'Agnol R."/>
        </authorList>
    </citation>
    <scope>NUCLEOTIDE SEQUENCE [LARGE SCALE GENOMIC DNA]</scope>
    <source>
        <strain evidence="3 4">CNPSo 3157</strain>
    </source>
</reference>
<organism evidence="3 4">
    <name type="scientific">Paraburkholderia franconis</name>
    <dbReference type="NCBI Taxonomy" id="2654983"/>
    <lineage>
        <taxon>Bacteria</taxon>
        <taxon>Pseudomonadati</taxon>
        <taxon>Pseudomonadota</taxon>
        <taxon>Betaproteobacteria</taxon>
        <taxon>Burkholderiales</taxon>
        <taxon>Burkholderiaceae</taxon>
        <taxon>Paraburkholderia</taxon>
    </lineage>
</organism>
<dbReference type="InterPro" id="IPR006860">
    <property type="entry name" value="FecR"/>
</dbReference>